<dbReference type="PROSITE" id="PS51257">
    <property type="entry name" value="PROKAR_LIPOPROTEIN"/>
    <property type="match status" value="1"/>
</dbReference>
<sequence>MAREREYIDADVLIIGGGTAGCLAAWEARQAGGDNLKIVILEKAFIRNSGALSAGMNALNMYVNQGKPEDLVAYIRYDMCGAPVREDILLSVAELVNETVAMMEKEGLPIKKKADGSYLNRGKWNIEINGSLLKPITANMAIKARAKVYNRVYVTDLITVDGQVAGCVGFGVRDGKYYVARGKVVMVCAGGAAGIWRPRGQGDAHHRIWYYPFNTGGSYAMCKRAGAKMVGFDSRFVPVRTKDTYAATGTMSIGMWAPMINAKGEAFMREREEYVKLGGHTAPTPIRVLAYCREMQENRGPCYMDTTRGDPQRVEGLKSQYLDMSPILVLYWGCNDINPGREPVEIDADNPSIVGANAATAGAWTIGTSRMTTVERLFVSGDALGAAPSRFISGSWTCGRLAGRSMVGYIKEKRPELLELDPAVLADLEKKIFAPLERYEKCSFFTSGDPVEGVFPNQMEWRMQHIMEEYCGGRSRWFYVNETNLGIARKLINRMRREQLQYLVAKDLHQLQLAWDVINRLDVCQLVIDHIDYRKETRYPGYVNRTDYPEVDDANFDCFITSVWNAETDELTFDKEPYEQIIPGDRKAQTI</sequence>
<dbReference type="GO" id="GO:0050660">
    <property type="term" value="F:flavin adenine dinucleotide binding"/>
    <property type="evidence" value="ECO:0007669"/>
    <property type="project" value="TreeGrafter"/>
</dbReference>
<keyword evidence="2" id="KW-0560">Oxidoreductase</keyword>
<dbReference type="PANTHER" id="PTHR11632:SF51">
    <property type="entry name" value="SUCCINATE DEHYDROGENASE [UBIQUINONE] FLAVOPROTEIN SUBUNIT, MITOCHONDRIAL"/>
    <property type="match status" value="1"/>
</dbReference>
<name>B1I5T4_DESAP</name>
<dbReference type="Proteomes" id="UP000008544">
    <property type="component" value="Chromosome"/>
</dbReference>
<dbReference type="OrthoDB" id="9806724at2"/>
<dbReference type="AlphaFoldDB" id="B1I5T4"/>
<dbReference type="InterPro" id="IPR030664">
    <property type="entry name" value="SdhA/FrdA/AprA"/>
</dbReference>
<evidence type="ECO:0000256" key="1">
    <source>
        <dbReference type="ARBA" id="ARBA00022630"/>
    </source>
</evidence>
<dbReference type="EMBL" id="CP000860">
    <property type="protein sequence ID" value="ACA60382.1"/>
    <property type="molecule type" value="Genomic_DNA"/>
</dbReference>
<protein>
    <submittedName>
        <fullName evidence="4">Fumarate reductase/succinate dehydrogenase flavoprotein domain protein</fullName>
    </submittedName>
</protein>
<dbReference type="GO" id="GO:0009055">
    <property type="term" value="F:electron transfer activity"/>
    <property type="evidence" value="ECO:0007669"/>
    <property type="project" value="TreeGrafter"/>
</dbReference>
<dbReference type="PANTHER" id="PTHR11632">
    <property type="entry name" value="SUCCINATE DEHYDROGENASE 2 FLAVOPROTEIN SUBUNIT"/>
    <property type="match status" value="1"/>
</dbReference>
<dbReference type="PRINTS" id="PR00368">
    <property type="entry name" value="FADPNR"/>
</dbReference>
<evidence type="ECO:0000259" key="3">
    <source>
        <dbReference type="Pfam" id="PF00890"/>
    </source>
</evidence>
<feature type="domain" description="FAD-dependent oxidoreductase 2 FAD-binding" evidence="3">
    <location>
        <begin position="11"/>
        <end position="316"/>
    </location>
</feature>
<proteinExistence type="predicted"/>
<reference evidence="5" key="1">
    <citation type="submission" date="2007-10" db="EMBL/GenBank/DDBJ databases">
        <title>Complete sequence of chromosome of Desulforudis audaxviator MP104C.</title>
        <authorList>
            <person name="Copeland A."/>
            <person name="Lucas S."/>
            <person name="Lapidus A."/>
            <person name="Barry K."/>
            <person name="Glavina del Rio T."/>
            <person name="Dalin E."/>
            <person name="Tice H."/>
            <person name="Bruce D."/>
            <person name="Pitluck S."/>
            <person name="Lowry S.R."/>
            <person name="Larimer F."/>
            <person name="Land M.L."/>
            <person name="Hauser L."/>
            <person name="Kyrpides N."/>
            <person name="Ivanova N.N."/>
            <person name="Richardson P."/>
        </authorList>
    </citation>
    <scope>NUCLEOTIDE SEQUENCE [LARGE SCALE GENOMIC DNA]</scope>
    <source>
        <strain evidence="5">MP104C</strain>
    </source>
</reference>
<dbReference type="GO" id="GO:0005886">
    <property type="term" value="C:plasma membrane"/>
    <property type="evidence" value="ECO:0007669"/>
    <property type="project" value="TreeGrafter"/>
</dbReference>
<dbReference type="GO" id="GO:0033765">
    <property type="term" value="F:steroid dehydrogenase activity, acting on the CH-CH group of donors"/>
    <property type="evidence" value="ECO:0007669"/>
    <property type="project" value="UniProtKB-ARBA"/>
</dbReference>
<dbReference type="RefSeq" id="WP_012302958.1">
    <property type="nucleotide sequence ID" value="NC_010424.1"/>
</dbReference>
<dbReference type="SUPFAM" id="SSF46977">
    <property type="entry name" value="Succinate dehydrogenase/fumarate reductase flavoprotein C-terminal domain"/>
    <property type="match status" value="1"/>
</dbReference>
<dbReference type="Pfam" id="PF00890">
    <property type="entry name" value="FAD_binding_2"/>
    <property type="match status" value="1"/>
</dbReference>
<dbReference type="eggNOG" id="COG1053">
    <property type="taxonomic scope" value="Bacteria"/>
</dbReference>
<evidence type="ECO:0000256" key="2">
    <source>
        <dbReference type="ARBA" id="ARBA00023002"/>
    </source>
</evidence>
<dbReference type="SUPFAM" id="SSF51905">
    <property type="entry name" value="FAD/NAD(P)-binding domain"/>
    <property type="match status" value="1"/>
</dbReference>
<dbReference type="InterPro" id="IPR003953">
    <property type="entry name" value="FAD-dep_OxRdtase_2_FAD-bd"/>
</dbReference>
<dbReference type="GO" id="GO:0009061">
    <property type="term" value="P:anaerobic respiration"/>
    <property type="evidence" value="ECO:0007669"/>
    <property type="project" value="TreeGrafter"/>
</dbReference>
<dbReference type="Gene3D" id="3.90.700.10">
    <property type="entry name" value="Succinate dehydrogenase/fumarate reductase flavoprotein, catalytic domain"/>
    <property type="match status" value="1"/>
</dbReference>
<dbReference type="InterPro" id="IPR036188">
    <property type="entry name" value="FAD/NAD-bd_sf"/>
</dbReference>
<dbReference type="InterPro" id="IPR027477">
    <property type="entry name" value="Succ_DH/fumarate_Rdtase_cat_sf"/>
</dbReference>
<dbReference type="InterPro" id="IPR037099">
    <property type="entry name" value="Fum_R/Succ_DH_flav-like_C_sf"/>
</dbReference>
<keyword evidence="1" id="KW-0285">Flavoprotein</keyword>
<dbReference type="PIRSF" id="PIRSF000171">
    <property type="entry name" value="SDHA_APRA_LASPO"/>
    <property type="match status" value="1"/>
</dbReference>
<dbReference type="GO" id="GO:0000104">
    <property type="term" value="F:succinate dehydrogenase activity"/>
    <property type="evidence" value="ECO:0007669"/>
    <property type="project" value="TreeGrafter"/>
</dbReference>
<gene>
    <name evidence="4" type="ordered locus">Daud_1889</name>
</gene>
<evidence type="ECO:0000313" key="5">
    <source>
        <dbReference type="Proteomes" id="UP000008544"/>
    </source>
</evidence>
<accession>B1I5T4</accession>
<dbReference type="KEGG" id="dau:Daud_1889"/>
<dbReference type="SUPFAM" id="SSF56425">
    <property type="entry name" value="Succinate dehydrogenase/fumarate reductase flavoprotein, catalytic domain"/>
    <property type="match status" value="1"/>
</dbReference>
<evidence type="ECO:0000313" key="4">
    <source>
        <dbReference type="EMBL" id="ACA60382.1"/>
    </source>
</evidence>
<dbReference type="Gene3D" id="3.50.50.60">
    <property type="entry name" value="FAD/NAD(P)-binding domain"/>
    <property type="match status" value="1"/>
</dbReference>
<dbReference type="HOGENOM" id="CLU_014312_8_3_9"/>
<organism evidence="4 5">
    <name type="scientific">Desulforudis audaxviator (strain MP104C)</name>
    <dbReference type="NCBI Taxonomy" id="477974"/>
    <lineage>
        <taxon>Bacteria</taxon>
        <taxon>Bacillati</taxon>
        <taxon>Bacillota</taxon>
        <taxon>Clostridia</taxon>
        <taxon>Thermoanaerobacterales</taxon>
        <taxon>Candidatus Desulforudaceae</taxon>
        <taxon>Candidatus Desulforudis</taxon>
    </lineage>
</organism>
<reference evidence="4 5" key="2">
    <citation type="journal article" date="2008" name="Science">
        <title>Environmental genomics reveals a single-species ecosystem deep within Earth.</title>
        <authorList>
            <person name="Chivian D."/>
            <person name="Brodie E.L."/>
            <person name="Alm E.J."/>
            <person name="Culley D.E."/>
            <person name="Dehal P.S."/>
            <person name="Desantis T.Z."/>
            <person name="Gihring T.M."/>
            <person name="Lapidus A."/>
            <person name="Lin L.H."/>
            <person name="Lowry S.R."/>
            <person name="Moser D.P."/>
            <person name="Richardson P.M."/>
            <person name="Southam G."/>
            <person name="Wanger G."/>
            <person name="Pratt L.M."/>
            <person name="Andersen G.L."/>
            <person name="Hazen T.C."/>
            <person name="Brockman F.J."/>
            <person name="Arkin A.P."/>
            <person name="Onstott T.C."/>
        </authorList>
    </citation>
    <scope>NUCLEOTIDE SEQUENCE [LARGE SCALE GENOMIC DNA]</scope>
    <source>
        <strain evidence="4 5">MP104C</strain>
    </source>
</reference>
<dbReference type="STRING" id="477974.Daud_1889"/>
<keyword evidence="5" id="KW-1185">Reference proteome</keyword>